<accession>A0A2T4RM36</accession>
<name>A0A2T4RM36_STAHY</name>
<evidence type="ECO:0000256" key="3">
    <source>
        <dbReference type="ARBA" id="ARBA00022989"/>
    </source>
</evidence>
<dbReference type="Proteomes" id="UP000285625">
    <property type="component" value="Unassembled WGS sequence"/>
</dbReference>
<dbReference type="Pfam" id="PF01027">
    <property type="entry name" value="Bax1-I"/>
    <property type="match status" value="1"/>
</dbReference>
<comment type="caution">
    <text evidence="5">The sequence shown here is derived from an EMBL/GenBank/DDBJ whole genome shotgun (WGS) entry which is preliminary data.</text>
</comment>
<dbReference type="GO" id="GO:0016020">
    <property type="term" value="C:membrane"/>
    <property type="evidence" value="ECO:0007669"/>
    <property type="project" value="UniProtKB-SubCell"/>
</dbReference>
<dbReference type="EMBL" id="QXVO01000015">
    <property type="protein sequence ID" value="RIO45931.1"/>
    <property type="molecule type" value="Genomic_DNA"/>
</dbReference>
<keyword evidence="4" id="KW-0472">Membrane</keyword>
<proteinExistence type="predicted"/>
<gene>
    <name evidence="5" type="ORF">BUZ57_06360</name>
</gene>
<dbReference type="RefSeq" id="WP_107632668.1">
    <property type="nucleotide sequence ID" value="NZ_CP103964.1"/>
</dbReference>
<comment type="subcellular location">
    <subcellularLocation>
        <location evidence="1">Membrane</location>
        <topology evidence="1">Multi-pass membrane protein</topology>
    </subcellularLocation>
</comment>
<keyword evidence="2" id="KW-0812">Transmembrane</keyword>
<dbReference type="InterPro" id="IPR006214">
    <property type="entry name" value="Bax_inhibitor_1-related"/>
</dbReference>
<evidence type="ECO:0000313" key="5">
    <source>
        <dbReference type="EMBL" id="RIO45931.1"/>
    </source>
</evidence>
<keyword evidence="3" id="KW-1133">Transmembrane helix</keyword>
<evidence type="ECO:0000256" key="1">
    <source>
        <dbReference type="ARBA" id="ARBA00004141"/>
    </source>
</evidence>
<evidence type="ECO:0000313" key="6">
    <source>
        <dbReference type="Proteomes" id="UP000285625"/>
    </source>
</evidence>
<evidence type="ECO:0000256" key="4">
    <source>
        <dbReference type="ARBA" id="ARBA00023136"/>
    </source>
</evidence>
<organism evidence="5 6">
    <name type="scientific">Staphylococcus hyicus</name>
    <dbReference type="NCBI Taxonomy" id="1284"/>
    <lineage>
        <taxon>Bacteria</taxon>
        <taxon>Bacillati</taxon>
        <taxon>Bacillota</taxon>
        <taxon>Bacilli</taxon>
        <taxon>Bacillales</taxon>
        <taxon>Staphylococcaceae</taxon>
        <taxon>Staphylococcus</taxon>
    </lineage>
</organism>
<sequence>MSVHTHRSNVKKYPFQYGEVWLFFMYYWVVFGISAYFGQFLPFTWRQPLSIALLILILLTMVVQRERFSGLMMSHIYTIVSGLLSYAMFTVALKDLGPDIFFKTILLAIVGFIIFGLIGFFLIKDASSLGNYLFVVFLALIVASLVGWFIHNPIYHTFLSVVGLLLFLLYTLYDFNRMKRGAYTPREMGFNLFLNLFRMMRYVLNLARYIRR</sequence>
<dbReference type="AlphaFoldDB" id="A0A2T4RM36"/>
<dbReference type="STRING" id="1284.SHYC_10380"/>
<protein>
    <submittedName>
        <fullName evidence="5">Uncharacterized protein</fullName>
    </submittedName>
</protein>
<evidence type="ECO:0000256" key="2">
    <source>
        <dbReference type="ARBA" id="ARBA00022692"/>
    </source>
</evidence>
<reference evidence="5 6" key="1">
    <citation type="journal article" date="2016" name="Front. Microbiol.">
        <title>Comprehensive Phylogenetic Analysis of Bovine Non-aureus Staphylococci Species Based on Whole-Genome Sequencing.</title>
        <authorList>
            <person name="Naushad S."/>
            <person name="Barkema H.W."/>
            <person name="Luby C."/>
            <person name="Condas L.A."/>
            <person name="Nobrega D.B."/>
            <person name="Carson D.A."/>
            <person name="De Buck J."/>
        </authorList>
    </citation>
    <scope>NUCLEOTIDE SEQUENCE [LARGE SCALE GENOMIC DNA]</scope>
    <source>
        <strain evidence="5 6">SNUC 5959</strain>
    </source>
</reference>